<sequence>MAEDTREAQRAVVLPVCRVSLGCGQRQEAGAHGAHLAVRADQDPAARGERETFRSAHVSDIRESPKALWKESSESAEVALGAQALSSFLKEAFTCRVSTKSTGTSSQFREESTLRP</sequence>
<keyword evidence="2" id="KW-1185">Reference proteome</keyword>
<name>A0A4Z2JA57_9TELE</name>
<evidence type="ECO:0000313" key="2">
    <source>
        <dbReference type="Proteomes" id="UP000314294"/>
    </source>
</evidence>
<comment type="caution">
    <text evidence="1">The sequence shown here is derived from an EMBL/GenBank/DDBJ whole genome shotgun (WGS) entry which is preliminary data.</text>
</comment>
<dbReference type="AlphaFoldDB" id="A0A4Z2JA57"/>
<reference evidence="1 2" key="1">
    <citation type="submission" date="2019-03" db="EMBL/GenBank/DDBJ databases">
        <title>First draft genome of Liparis tanakae, snailfish: a comprehensive survey of snailfish specific genes.</title>
        <authorList>
            <person name="Kim W."/>
            <person name="Song I."/>
            <person name="Jeong J.-H."/>
            <person name="Kim D."/>
            <person name="Kim S."/>
            <person name="Ryu S."/>
            <person name="Song J.Y."/>
            <person name="Lee S.K."/>
        </authorList>
    </citation>
    <scope>NUCLEOTIDE SEQUENCE [LARGE SCALE GENOMIC DNA]</scope>
    <source>
        <tissue evidence="1">Muscle</tissue>
    </source>
</reference>
<gene>
    <name evidence="1" type="ORF">EYF80_003071</name>
</gene>
<accession>A0A4Z2JA57</accession>
<organism evidence="1 2">
    <name type="scientific">Liparis tanakae</name>
    <name type="common">Tanaka's snailfish</name>
    <dbReference type="NCBI Taxonomy" id="230148"/>
    <lineage>
        <taxon>Eukaryota</taxon>
        <taxon>Metazoa</taxon>
        <taxon>Chordata</taxon>
        <taxon>Craniata</taxon>
        <taxon>Vertebrata</taxon>
        <taxon>Euteleostomi</taxon>
        <taxon>Actinopterygii</taxon>
        <taxon>Neopterygii</taxon>
        <taxon>Teleostei</taxon>
        <taxon>Neoteleostei</taxon>
        <taxon>Acanthomorphata</taxon>
        <taxon>Eupercaria</taxon>
        <taxon>Perciformes</taxon>
        <taxon>Cottioidei</taxon>
        <taxon>Cottales</taxon>
        <taxon>Liparidae</taxon>
        <taxon>Liparis</taxon>
    </lineage>
</organism>
<evidence type="ECO:0000313" key="1">
    <source>
        <dbReference type="EMBL" id="TNN86603.1"/>
    </source>
</evidence>
<dbReference type="EMBL" id="SRLO01000014">
    <property type="protein sequence ID" value="TNN86603.1"/>
    <property type="molecule type" value="Genomic_DNA"/>
</dbReference>
<dbReference type="Proteomes" id="UP000314294">
    <property type="component" value="Unassembled WGS sequence"/>
</dbReference>
<proteinExistence type="predicted"/>
<protein>
    <submittedName>
        <fullName evidence="1">Uncharacterized protein</fullName>
    </submittedName>
</protein>